<comment type="caution">
    <text evidence="3">The sequence shown here is derived from an EMBL/GenBank/DDBJ whole genome shotgun (WGS) entry which is preliminary data.</text>
</comment>
<gene>
    <name evidence="5" type="ORF">Pcinc_000050</name>
    <name evidence="4" type="ORF">Pcinc_020790</name>
    <name evidence="3" type="ORF">Pcinc_022541</name>
    <name evidence="2" type="ORF">Pcinc_023735</name>
</gene>
<organism evidence="3 6">
    <name type="scientific">Petrolisthes cinctipes</name>
    <name type="common">Flat porcelain crab</name>
    <dbReference type="NCBI Taxonomy" id="88211"/>
    <lineage>
        <taxon>Eukaryota</taxon>
        <taxon>Metazoa</taxon>
        <taxon>Ecdysozoa</taxon>
        <taxon>Arthropoda</taxon>
        <taxon>Crustacea</taxon>
        <taxon>Multicrustacea</taxon>
        <taxon>Malacostraca</taxon>
        <taxon>Eumalacostraca</taxon>
        <taxon>Eucarida</taxon>
        <taxon>Decapoda</taxon>
        <taxon>Pleocyemata</taxon>
        <taxon>Anomura</taxon>
        <taxon>Galatheoidea</taxon>
        <taxon>Porcellanidae</taxon>
        <taxon>Petrolisthes</taxon>
    </lineage>
</organism>
<dbReference type="EMBL" id="JAWQEG010002117">
    <property type="protein sequence ID" value="KAK3874266.1"/>
    <property type="molecule type" value="Genomic_DNA"/>
</dbReference>
<dbReference type="EMBL" id="JAWQEG010002385">
    <property type="protein sequence ID" value="KAK3872323.1"/>
    <property type="molecule type" value="Genomic_DNA"/>
</dbReference>
<reference evidence="3" key="1">
    <citation type="submission" date="2023-10" db="EMBL/GenBank/DDBJ databases">
        <title>Genome assemblies of two species of porcelain crab, Petrolisthes cinctipes and Petrolisthes manimaculis (Anomura: Porcellanidae).</title>
        <authorList>
            <person name="Angst P."/>
        </authorList>
    </citation>
    <scope>NUCLEOTIDE SEQUENCE</scope>
    <source>
        <strain evidence="3">PB745_01</strain>
        <tissue evidence="3">Gill</tissue>
    </source>
</reference>
<dbReference type="AlphaFoldDB" id="A0AAE1FEC2"/>
<feature type="compositionally biased region" description="Polar residues" evidence="1">
    <location>
        <begin position="405"/>
        <end position="416"/>
    </location>
</feature>
<feature type="region of interest" description="Disordered" evidence="1">
    <location>
        <begin position="381"/>
        <end position="416"/>
    </location>
</feature>
<evidence type="ECO:0008006" key="7">
    <source>
        <dbReference type="Google" id="ProtNLM"/>
    </source>
</evidence>
<evidence type="ECO:0000256" key="1">
    <source>
        <dbReference type="SAM" id="MobiDB-lite"/>
    </source>
</evidence>
<feature type="compositionally biased region" description="Low complexity" evidence="1">
    <location>
        <begin position="214"/>
        <end position="226"/>
    </location>
</feature>
<accession>A0AAE1FEC2</accession>
<proteinExistence type="predicted"/>
<dbReference type="EMBL" id="JAWQEG010000003">
    <property type="protein sequence ID" value="KAK3896306.1"/>
    <property type="molecule type" value="Genomic_DNA"/>
</dbReference>
<dbReference type="Proteomes" id="UP001286313">
    <property type="component" value="Unassembled WGS sequence"/>
</dbReference>
<evidence type="ECO:0000313" key="4">
    <source>
        <dbReference type="EMBL" id="KAK3874266.1"/>
    </source>
</evidence>
<evidence type="ECO:0000313" key="6">
    <source>
        <dbReference type="Proteomes" id="UP001286313"/>
    </source>
</evidence>
<feature type="region of interest" description="Disordered" evidence="1">
    <location>
        <begin position="123"/>
        <end position="239"/>
    </location>
</feature>
<dbReference type="PANTHER" id="PTHR34153:SF2">
    <property type="entry name" value="SI:CH211-262H13.3-RELATED"/>
    <property type="match status" value="1"/>
</dbReference>
<dbReference type="PANTHER" id="PTHR34153">
    <property type="entry name" value="SI:CH211-262H13.3-RELATED-RELATED"/>
    <property type="match status" value="1"/>
</dbReference>
<dbReference type="EMBL" id="JAWQEG010002565">
    <property type="protein sequence ID" value="KAK3871089.1"/>
    <property type="molecule type" value="Genomic_DNA"/>
</dbReference>
<feature type="compositionally biased region" description="Polar residues" evidence="1">
    <location>
        <begin position="138"/>
        <end position="161"/>
    </location>
</feature>
<evidence type="ECO:0000313" key="2">
    <source>
        <dbReference type="EMBL" id="KAK3871089.1"/>
    </source>
</evidence>
<protein>
    <recommendedName>
        <fullName evidence="7">DUF4806 domain-containing protein</fullName>
    </recommendedName>
</protein>
<sequence length="416" mass="46349">MSFVVVEFLLEEAVEVVHKSWIVKDDYVIYCYWPPRAGASAKVKKEEMPDKEKWKLYEIRIFSFAETYTKALERAKRAENTSNIDTDPEDIKRRVIKKPAKFIFSEEEEADVEDNDYPGTCYTSTVAVLPRPPHHGGDTSTSTVLSQPSQHGGHTSTTSVLPQPPQHGEGKAAPSNSSRCPKRSVFTTPERFDTSSRDCSPVPEQPKYIRMQNGKGKSMSVSSSEGGASGPQRPAAASEAELADVRFRKIMAHIKAMDEKLQILINIQQSRESREDVEDVLPAPVSSLEELADLCTKVADKTFKKKLTQYLSALGGHSLGNTVRRIFRQLGTNSVWSYYSLKGKKGKKAFADIPLCSVVIKACLTSYTKAKMSEVEDEISEALKHAPKRKGGSKYKESEPKRRQQCSAQESSDSDD</sequence>
<name>A0AAE1FEC2_PETCI</name>
<evidence type="ECO:0000313" key="5">
    <source>
        <dbReference type="EMBL" id="KAK3896306.1"/>
    </source>
</evidence>
<evidence type="ECO:0000313" key="3">
    <source>
        <dbReference type="EMBL" id="KAK3872323.1"/>
    </source>
</evidence>
<keyword evidence="6" id="KW-1185">Reference proteome</keyword>